<keyword evidence="3" id="KW-1185">Reference proteome</keyword>
<dbReference type="OrthoDB" id="135955at2157"/>
<reference evidence="2 4" key="3">
    <citation type="journal article" date="2020" name="Biotechnol. Biofuels">
        <title>New insights from the biogas microbiome by comprehensive genome-resolved metagenomics of nearly 1600 species originating from multiple anaerobic digesters.</title>
        <authorList>
            <person name="Campanaro S."/>
            <person name="Treu L."/>
            <person name="Rodriguez-R L.M."/>
            <person name="Kovalovszki A."/>
            <person name="Ziels R.M."/>
            <person name="Maus I."/>
            <person name="Zhu X."/>
            <person name="Kougias P.G."/>
            <person name="Basile A."/>
            <person name="Luo G."/>
            <person name="Schluter A."/>
            <person name="Konstantinidis K.T."/>
            <person name="Angelidaki I."/>
        </authorList>
    </citation>
    <scope>NUCLEOTIDE SEQUENCE [LARGE SCALE GENOMIC DNA]</scope>
    <source>
        <strain evidence="2">AS22ysBPME_46</strain>
    </source>
</reference>
<dbReference type="EMBL" id="CP032683">
    <property type="protein sequence ID" value="AYK14675.1"/>
    <property type="molecule type" value="Genomic_DNA"/>
</dbReference>
<evidence type="ECO:0000313" key="3">
    <source>
        <dbReference type="Proteomes" id="UP000053087"/>
    </source>
</evidence>
<dbReference type="KEGG" id="mfz:AOB57_005260"/>
<reference evidence="1 3" key="1">
    <citation type="journal article" date="2016" name="Int. J. Syst. Evol. Microbiol.">
        <title>Methanosarcina flavescens sp. nov., a methanogenic archaeon isolated from a full-scale anaerobic digester.</title>
        <authorList>
            <person name="Kern T."/>
            <person name="Fischer M.A."/>
            <person name="Deppenmeier U."/>
            <person name="Schmitz R.A."/>
            <person name="Rother M."/>
        </authorList>
    </citation>
    <scope>NUCLEOTIDE SEQUENCE [LARGE SCALE GENOMIC DNA]</scope>
    <source>
        <strain evidence="1 3">E03.2</strain>
    </source>
</reference>
<organism evidence="1 3">
    <name type="scientific">Methanosarcina flavescens</name>
    <dbReference type="NCBI Taxonomy" id="1715806"/>
    <lineage>
        <taxon>Archaea</taxon>
        <taxon>Methanobacteriati</taxon>
        <taxon>Methanobacteriota</taxon>
        <taxon>Stenosarchaea group</taxon>
        <taxon>Methanomicrobia</taxon>
        <taxon>Methanosarcinales</taxon>
        <taxon>Methanosarcinaceae</taxon>
        <taxon>Methanosarcina</taxon>
    </lineage>
</organism>
<dbReference type="AlphaFoldDB" id="A0A660HQW3"/>
<reference evidence="1" key="2">
    <citation type="submission" date="2018-10" db="EMBL/GenBank/DDBJ databases">
        <authorList>
            <person name="Fischer M.A."/>
            <person name="Kern T."/>
            <person name="Deppenmeier U."/>
            <person name="Schmitz R.A."/>
            <person name="Rother M."/>
        </authorList>
    </citation>
    <scope>NUCLEOTIDE SEQUENCE</scope>
    <source>
        <strain evidence="1">E03.2</strain>
    </source>
</reference>
<dbReference type="InterPro" id="IPR049457">
    <property type="entry name" value="Emfourin"/>
</dbReference>
<evidence type="ECO:0000313" key="2">
    <source>
        <dbReference type="EMBL" id="NLK32386.1"/>
    </source>
</evidence>
<protein>
    <submittedName>
        <fullName evidence="1">Uncharacterized protein</fullName>
    </submittedName>
</protein>
<dbReference type="Proteomes" id="UP000585579">
    <property type="component" value="Unassembled WGS sequence"/>
</dbReference>
<gene>
    <name evidence="1" type="ORF">AOB57_005260</name>
    <name evidence="2" type="ORF">GX302_06005</name>
</gene>
<evidence type="ECO:0000313" key="4">
    <source>
        <dbReference type="Proteomes" id="UP000585579"/>
    </source>
</evidence>
<dbReference type="Pfam" id="PF20242">
    <property type="entry name" value="Emfourin"/>
    <property type="match status" value="1"/>
</dbReference>
<dbReference type="Proteomes" id="UP000053087">
    <property type="component" value="Chromosome"/>
</dbReference>
<sequence>MHIEFEISGGYVNINLAYREDTEKLPPDVASKLLGLIKSSRVLEIQQSEIDSTIAGPPDAFHYNLTLYEGGQKKSLSFNDATVPDQLKPLLEFLQELAWEQLRKD</sequence>
<dbReference type="GeneID" id="53687509"/>
<name>A0A660HQW3_9EURY</name>
<dbReference type="EMBL" id="JAAYQL010000034">
    <property type="protein sequence ID" value="NLK32386.1"/>
    <property type="molecule type" value="Genomic_DNA"/>
</dbReference>
<dbReference type="RefSeq" id="WP_054297864.1">
    <property type="nucleotide sequence ID" value="NZ_CP032683.1"/>
</dbReference>
<evidence type="ECO:0000313" key="1">
    <source>
        <dbReference type="EMBL" id="AYK14675.1"/>
    </source>
</evidence>
<accession>A0A660HQW3</accession>
<proteinExistence type="predicted"/>